<dbReference type="Proteomes" id="UP001160301">
    <property type="component" value="Unassembled WGS sequence"/>
</dbReference>
<dbReference type="InterPro" id="IPR009078">
    <property type="entry name" value="Ferritin-like_SF"/>
</dbReference>
<comment type="caution">
    <text evidence="1">The sequence shown here is derived from an EMBL/GenBank/DDBJ whole genome shotgun (WGS) entry which is preliminary data.</text>
</comment>
<protein>
    <submittedName>
        <fullName evidence="1">Ferritin-like domain-containing protein</fullName>
    </submittedName>
</protein>
<evidence type="ECO:0000313" key="2">
    <source>
        <dbReference type="Proteomes" id="UP001160301"/>
    </source>
</evidence>
<dbReference type="CDD" id="cd00657">
    <property type="entry name" value="Ferritin_like"/>
    <property type="match status" value="1"/>
</dbReference>
<reference evidence="1 2" key="1">
    <citation type="submission" date="2023-04" db="EMBL/GenBank/DDBJ databases">
        <title>The genome sequence of Polyangium sorediatum DSM14670.</title>
        <authorList>
            <person name="Zhang X."/>
        </authorList>
    </citation>
    <scope>NUCLEOTIDE SEQUENCE [LARGE SCALE GENOMIC DNA]</scope>
    <source>
        <strain evidence="1 2">DSM 14670</strain>
    </source>
</reference>
<keyword evidence="2" id="KW-1185">Reference proteome</keyword>
<proteinExistence type="predicted"/>
<organism evidence="1 2">
    <name type="scientific">Polyangium sorediatum</name>
    <dbReference type="NCBI Taxonomy" id="889274"/>
    <lineage>
        <taxon>Bacteria</taxon>
        <taxon>Pseudomonadati</taxon>
        <taxon>Myxococcota</taxon>
        <taxon>Polyangia</taxon>
        <taxon>Polyangiales</taxon>
        <taxon>Polyangiaceae</taxon>
        <taxon>Polyangium</taxon>
    </lineage>
</organism>
<accession>A0ABT6P1Y5</accession>
<dbReference type="RefSeq" id="WP_136971844.1">
    <property type="nucleotide sequence ID" value="NZ_JARZHI010000044.1"/>
</dbReference>
<dbReference type="EMBL" id="JARZHI010000044">
    <property type="protein sequence ID" value="MDI1434573.1"/>
    <property type="molecule type" value="Genomic_DNA"/>
</dbReference>
<sequence length="251" mass="27918">MPSPSPSPSPKRAPRAAASNAVRAEWLRRVHAEYRSAAITQHLTLWLIQLGVSPDLIHDGLRIVKDELAHARMSHATYRAASGKEAPVLAQETLGLRRSSSEPLHLAAARAGIEVFCLGETVAVPLFKVLREGCTVPQARRTLDRVLRDEVRHRDFGWSMLDHFLELPFADDVRRLVDAELPTMFGRLQRNYAPPSAKGNDAIDAEDRAWGLMPPARYGKIVERTLERDYAPRFAARGFDAVRAFEAGRGG</sequence>
<evidence type="ECO:0000313" key="1">
    <source>
        <dbReference type="EMBL" id="MDI1434573.1"/>
    </source>
</evidence>
<name>A0ABT6P1Y5_9BACT</name>
<gene>
    <name evidence="1" type="ORF">QHF89_34050</name>
</gene>
<dbReference type="SUPFAM" id="SSF47240">
    <property type="entry name" value="Ferritin-like"/>
    <property type="match status" value="1"/>
</dbReference>